<organism evidence="3 6">
    <name type="scientific">Acidovorax delafieldii</name>
    <name type="common">Pseudomonas delafieldii</name>
    <dbReference type="NCBI Taxonomy" id="47920"/>
    <lineage>
        <taxon>Bacteria</taxon>
        <taxon>Pseudomonadati</taxon>
        <taxon>Pseudomonadota</taxon>
        <taxon>Betaproteobacteria</taxon>
        <taxon>Burkholderiales</taxon>
        <taxon>Comamonadaceae</taxon>
        <taxon>Acidovorax</taxon>
    </lineage>
</organism>
<dbReference type="SUPFAM" id="SSF54001">
    <property type="entry name" value="Cysteine proteinases"/>
    <property type="match status" value="1"/>
</dbReference>
<accession>A0AAJ2BZ45</accession>
<dbReference type="RefSeq" id="WP_209818443.1">
    <property type="nucleotide sequence ID" value="NZ_JAVDTL010000006.1"/>
</dbReference>
<evidence type="ECO:0000313" key="4">
    <source>
        <dbReference type="EMBL" id="MDR6837516.1"/>
    </source>
</evidence>
<evidence type="ECO:0000313" key="5">
    <source>
        <dbReference type="Proteomes" id="UP001249076"/>
    </source>
</evidence>
<dbReference type="SMART" id="SM00460">
    <property type="entry name" value="TGc"/>
    <property type="match status" value="1"/>
</dbReference>
<dbReference type="InterPro" id="IPR013589">
    <property type="entry name" value="Bac_transglu_N"/>
</dbReference>
<dbReference type="PANTHER" id="PTHR33490:SF1">
    <property type="entry name" value="SLL1233 PROTEIN"/>
    <property type="match status" value="1"/>
</dbReference>
<feature type="region of interest" description="Disordered" evidence="1">
    <location>
        <begin position="598"/>
        <end position="634"/>
    </location>
</feature>
<dbReference type="PANTHER" id="PTHR33490">
    <property type="entry name" value="BLR5614 PROTEIN-RELATED"/>
    <property type="match status" value="1"/>
</dbReference>
<evidence type="ECO:0000256" key="1">
    <source>
        <dbReference type="SAM" id="MobiDB-lite"/>
    </source>
</evidence>
<dbReference type="AlphaFoldDB" id="A0AAJ2BZ45"/>
<dbReference type="Gene3D" id="3.10.620.30">
    <property type="match status" value="1"/>
</dbReference>
<sequence>MPIHAALHHVTHYQYDRLVGLGPQTIRLRPAPHCRSNVISYSLKVEPAQHFINWQQDPFANYQARLVFPEKTREFKVTVDLVVEMAVYNPFDFFLEPEAENIPFKYSSDVQQELAPYLATEPMTPLVQAYLDKIDRSKRRTVDFLVQLNQQVSQDIRYLIRLEPGVQTPEETLQKASGSCRDSGWLLVQLLRHLGLAARFVSGYLIQLTPDVKALDGPSGTDHDFTDLHAWCEVYLPGAGWIGLDATSGLMAGEGHIPLACTPQPSGAAPIEGGVDKAEVDFSHEMRVTRIYESPRVTKPYTEDQWQAVLALGEQVDADLVAGDVRLTMGGEPTFVAVGDRDAPEWNTDALGPTKRGFATELTHKLRAEYGQGGFLHFGQGKWYPGEQLPRWALSICWRADGQPAWQNPALFADERDPSHYTSADAERFVRTLTRKLGITDRYIQPGYEDTFYYLWRERRLPINVDPFDARLDDELERARLRRVFEQKLDSVVGYVLPLQAGVGAGTLAGSVWSTGPWFFRDDRMLLIPGDSPMGYRLPLDALPWVKASDTEHLIPQDPTAPQGPLPAATTLRARYSVPAGPVTGDRDRDLPYLAGATAPGEARRMAQGTAGGDHARQAGQPDPHARMQPPGKFQSAAGLSRTALCVEVRDPRRASGPKAEKVGEKYGVLYVFMPPLARLEDYLDLLAAIEATAEELGMKIVLEGYPPPRDARLKVLAVTPDPGVIEVNIHPASHWKELVQHTEFLYQAAWETRLSAEKFMTDGRHTGTGGGNHFVMGGATPADSPFLRKPELLASLLLYWHNHPSLSYLFSGLFIGPTSQSPRVDEARNDQLYELEIALREIEANRAIYGQDMPPWLVDRTLRNILVDVTGNTHRSEFSIDKMFSPDSSTGRLGLLELRAFEMPPHAHMSVVQQLLLRALIARFWKAPYRAPAARWGTELHDRWMLPTFIQQDMHDVVAEMNAAGYAFDPAWFAPQFEFRFPMVGTVKSMGVELTLRNALEPWHVMGEEGSAGGTVRYVDSSLERIEVRVTGMNESRHVVTVNGQPLPLQSTGTTGEFVAGVRYKAWNPPSALHPTIGAHAPLTFDIVDTWMNRSLGGCQYHVAHPGGRNYDTFPVNAYEAESRRLARFSRMGHTPGRLAVPPATIELPGSREFPFTLDLRRKMRP</sequence>
<keyword evidence="5" id="KW-1185">Reference proteome</keyword>
<dbReference type="InterPro" id="IPR038765">
    <property type="entry name" value="Papain-like_cys_pep_sf"/>
</dbReference>
<dbReference type="Pfam" id="PF08379">
    <property type="entry name" value="Bact_transglu_N"/>
    <property type="match status" value="1"/>
</dbReference>
<dbReference type="Proteomes" id="UP001249076">
    <property type="component" value="Unassembled WGS sequence"/>
</dbReference>
<dbReference type="Proteomes" id="UP001253458">
    <property type="component" value="Unassembled WGS sequence"/>
</dbReference>
<reference evidence="3 5" key="1">
    <citation type="submission" date="2023-07" db="EMBL/GenBank/DDBJ databases">
        <title>Sorghum-associated microbial communities from plants grown in Nebraska, USA.</title>
        <authorList>
            <person name="Schachtman D."/>
        </authorList>
    </citation>
    <scope>NUCLEOTIDE SEQUENCE</scope>
    <source>
        <strain evidence="4 5">BE105</strain>
        <strain evidence="3">BE69</strain>
    </source>
</reference>
<evidence type="ECO:0000313" key="6">
    <source>
        <dbReference type="Proteomes" id="UP001253458"/>
    </source>
</evidence>
<protein>
    <submittedName>
        <fullName evidence="3">Uncharacterized protein (DUF2126 family)</fullName>
    </submittedName>
</protein>
<dbReference type="Pfam" id="PF01841">
    <property type="entry name" value="Transglut_core"/>
    <property type="match status" value="1"/>
</dbReference>
<comment type="caution">
    <text evidence="3">The sequence shown here is derived from an EMBL/GenBank/DDBJ whole genome shotgun (WGS) entry which is preliminary data.</text>
</comment>
<dbReference type="Pfam" id="PF09899">
    <property type="entry name" value="DUF2126"/>
    <property type="match status" value="1"/>
</dbReference>
<gene>
    <name evidence="3" type="ORF">J2W88_004104</name>
    <name evidence="4" type="ORF">J2W93_002354</name>
</gene>
<evidence type="ECO:0000313" key="3">
    <source>
        <dbReference type="EMBL" id="MDR6768800.1"/>
    </source>
</evidence>
<dbReference type="InterPro" id="IPR002931">
    <property type="entry name" value="Transglutaminase-like"/>
</dbReference>
<dbReference type="EMBL" id="JAVDTS010000003">
    <property type="protein sequence ID" value="MDR6837516.1"/>
    <property type="molecule type" value="Genomic_DNA"/>
</dbReference>
<feature type="domain" description="Transglutaminase-like" evidence="2">
    <location>
        <begin position="172"/>
        <end position="248"/>
    </location>
</feature>
<dbReference type="EMBL" id="JAVDTL010000006">
    <property type="protein sequence ID" value="MDR6768800.1"/>
    <property type="molecule type" value="Genomic_DNA"/>
</dbReference>
<evidence type="ECO:0000259" key="2">
    <source>
        <dbReference type="SMART" id="SM00460"/>
    </source>
</evidence>
<proteinExistence type="predicted"/>
<dbReference type="InterPro" id="IPR018667">
    <property type="entry name" value="DUF2126"/>
</dbReference>
<name>A0AAJ2BZ45_ACIDE</name>